<dbReference type="SUPFAM" id="SSF47661">
    <property type="entry name" value="t-snare proteins"/>
    <property type="match status" value="1"/>
</dbReference>
<dbReference type="PANTHER" id="PTHR21230">
    <property type="entry name" value="VESICLE TRANSPORT V-SNARE PROTEIN VTI1-RELATED"/>
    <property type="match status" value="1"/>
</dbReference>
<organism evidence="11 12">
    <name type="scientific">Lupinus angustifolius</name>
    <name type="common">Narrow-leaved blue lupine</name>
    <dbReference type="NCBI Taxonomy" id="3871"/>
    <lineage>
        <taxon>Eukaryota</taxon>
        <taxon>Viridiplantae</taxon>
        <taxon>Streptophyta</taxon>
        <taxon>Embryophyta</taxon>
        <taxon>Tracheophyta</taxon>
        <taxon>Spermatophyta</taxon>
        <taxon>Magnoliopsida</taxon>
        <taxon>eudicotyledons</taxon>
        <taxon>Gunneridae</taxon>
        <taxon>Pentapetalae</taxon>
        <taxon>rosids</taxon>
        <taxon>fabids</taxon>
        <taxon>Fabales</taxon>
        <taxon>Fabaceae</taxon>
        <taxon>Papilionoideae</taxon>
        <taxon>50 kb inversion clade</taxon>
        <taxon>genistoids sensu lato</taxon>
        <taxon>core genistoids</taxon>
        <taxon>Genisteae</taxon>
        <taxon>Lupinus</taxon>
    </lineage>
</organism>
<dbReference type="SMART" id="SM00397">
    <property type="entry name" value="t_SNARE"/>
    <property type="match status" value="1"/>
</dbReference>
<dbReference type="PANTHER" id="PTHR21230:SF66">
    <property type="entry name" value="VESICLE TRANSPORT V-SNARE 12"/>
    <property type="match status" value="1"/>
</dbReference>
<keyword evidence="3 9" id="KW-0812">Transmembrane</keyword>
<dbReference type="Gramene" id="OIW16703">
    <property type="protein sequence ID" value="OIW16703"/>
    <property type="gene ID" value="TanjilG_24173"/>
</dbReference>
<dbReference type="OMA" id="YGKCAAE"/>
<dbReference type="KEGG" id="lang:109337270"/>
<evidence type="ECO:0000256" key="2">
    <source>
        <dbReference type="ARBA" id="ARBA00022448"/>
    </source>
</evidence>
<keyword evidence="5 9" id="KW-1133">Transmembrane helix</keyword>
<keyword evidence="12" id="KW-1185">Reference proteome</keyword>
<keyword evidence="6" id="KW-0175">Coiled coil</keyword>
<dbReference type="PIRSF" id="PIRSF028865">
    <property type="entry name" value="Membrin-2"/>
    <property type="match status" value="1"/>
</dbReference>
<evidence type="ECO:0000256" key="6">
    <source>
        <dbReference type="ARBA" id="ARBA00023054"/>
    </source>
</evidence>
<keyword evidence="2" id="KW-0813">Transport</keyword>
<dbReference type="InterPro" id="IPR007705">
    <property type="entry name" value="Vesicle_trsprt_v-SNARE_N"/>
</dbReference>
<dbReference type="Gene3D" id="1.20.5.110">
    <property type="match status" value="1"/>
</dbReference>
<dbReference type="GO" id="GO:0006906">
    <property type="term" value="P:vesicle fusion"/>
    <property type="evidence" value="ECO:0007669"/>
    <property type="project" value="TreeGrafter"/>
</dbReference>
<evidence type="ECO:0000256" key="3">
    <source>
        <dbReference type="ARBA" id="ARBA00022692"/>
    </source>
</evidence>
<dbReference type="GO" id="GO:0031902">
    <property type="term" value="C:late endosome membrane"/>
    <property type="evidence" value="ECO:0007669"/>
    <property type="project" value="TreeGrafter"/>
</dbReference>
<dbReference type="InterPro" id="IPR027027">
    <property type="entry name" value="GOSR2/Membrin/Bos1"/>
</dbReference>
<evidence type="ECO:0000259" key="10">
    <source>
        <dbReference type="SMART" id="SM00397"/>
    </source>
</evidence>
<dbReference type="Pfam" id="PF12352">
    <property type="entry name" value="V-SNARE_C"/>
    <property type="match status" value="1"/>
</dbReference>
<keyword evidence="4" id="KW-0653">Protein transport</keyword>
<dbReference type="Proteomes" id="UP000188354">
    <property type="component" value="Chromosome LG02"/>
</dbReference>
<evidence type="ECO:0000313" key="11">
    <source>
        <dbReference type="EMBL" id="OIW16703.1"/>
    </source>
</evidence>
<evidence type="ECO:0000256" key="7">
    <source>
        <dbReference type="ARBA" id="ARBA00023136"/>
    </source>
</evidence>
<protein>
    <recommendedName>
        <fullName evidence="10">t-SNARE coiled-coil homology domain-containing protein</fullName>
    </recommendedName>
</protein>
<dbReference type="Pfam" id="PF05008">
    <property type="entry name" value="V-SNARE"/>
    <property type="match status" value="1"/>
</dbReference>
<dbReference type="FunFam" id="1.20.5.110:FF:000002">
    <property type="entry name" value="Vesicle transport through interaction with t-SNAREsB"/>
    <property type="match status" value="1"/>
</dbReference>
<evidence type="ECO:0000256" key="1">
    <source>
        <dbReference type="ARBA" id="ARBA00006108"/>
    </source>
</evidence>
<dbReference type="GO" id="GO:0031201">
    <property type="term" value="C:SNARE complex"/>
    <property type="evidence" value="ECO:0007669"/>
    <property type="project" value="TreeGrafter"/>
</dbReference>
<evidence type="ECO:0000256" key="9">
    <source>
        <dbReference type="SAM" id="Phobius"/>
    </source>
</evidence>
<dbReference type="GO" id="GO:0000149">
    <property type="term" value="F:SNARE binding"/>
    <property type="evidence" value="ECO:0007669"/>
    <property type="project" value="TreeGrafter"/>
</dbReference>
<dbReference type="EMBL" id="CM007362">
    <property type="protein sequence ID" value="OIW16703.1"/>
    <property type="molecule type" value="Genomic_DNA"/>
</dbReference>
<dbReference type="SUPFAM" id="SSF58038">
    <property type="entry name" value="SNARE fusion complex"/>
    <property type="match status" value="1"/>
</dbReference>
<evidence type="ECO:0000256" key="5">
    <source>
        <dbReference type="ARBA" id="ARBA00022989"/>
    </source>
</evidence>
<dbReference type="Gene3D" id="1.20.58.400">
    <property type="entry name" value="t-snare proteins"/>
    <property type="match status" value="1"/>
</dbReference>
<accession>A0A1J7IVB9</accession>
<dbReference type="AlphaFoldDB" id="A0A1J7IVB9"/>
<feature type="domain" description="T-SNARE coiled-coil homology" evidence="10">
    <location>
        <begin position="123"/>
        <end position="190"/>
    </location>
</feature>
<dbReference type="GO" id="GO:0012507">
    <property type="term" value="C:ER to Golgi transport vesicle membrane"/>
    <property type="evidence" value="ECO:0007669"/>
    <property type="project" value="TreeGrafter"/>
</dbReference>
<name>A0A1J7IVB9_LUPAN</name>
<dbReference type="InterPro" id="IPR010989">
    <property type="entry name" value="SNARE"/>
</dbReference>
<reference evidence="11 12" key="1">
    <citation type="journal article" date="2017" name="Plant Biotechnol. J.">
        <title>A comprehensive draft genome sequence for lupin (Lupinus angustifolius), an emerging health food: insights into plant-microbe interactions and legume evolution.</title>
        <authorList>
            <person name="Hane J.K."/>
            <person name="Ming Y."/>
            <person name="Kamphuis L.G."/>
            <person name="Nelson M.N."/>
            <person name="Garg G."/>
            <person name="Atkins C.A."/>
            <person name="Bayer P.E."/>
            <person name="Bravo A."/>
            <person name="Bringans S."/>
            <person name="Cannon S."/>
            <person name="Edwards D."/>
            <person name="Foley R."/>
            <person name="Gao L.L."/>
            <person name="Harrison M.J."/>
            <person name="Huang W."/>
            <person name="Hurgobin B."/>
            <person name="Li S."/>
            <person name="Liu C.W."/>
            <person name="McGrath A."/>
            <person name="Morahan G."/>
            <person name="Murray J."/>
            <person name="Weller J."/>
            <person name="Jian J."/>
            <person name="Singh K.B."/>
        </authorList>
    </citation>
    <scope>NUCLEOTIDE SEQUENCE [LARGE SCALE GENOMIC DNA]</scope>
    <source>
        <strain evidence="12">cv. Tanjil</strain>
        <tissue evidence="11">Whole plant</tissue>
    </source>
</reference>
<dbReference type="InterPro" id="IPR000727">
    <property type="entry name" value="T_SNARE_dom"/>
</dbReference>
<dbReference type="GO" id="GO:0005794">
    <property type="term" value="C:Golgi apparatus"/>
    <property type="evidence" value="ECO:0007669"/>
    <property type="project" value="InterPro"/>
</dbReference>
<comment type="subcellular location">
    <subcellularLocation>
        <location evidence="8">Prevacuolar compartment membrane</location>
        <topology evidence="8">Single-pass type IV membrane protein</topology>
    </subcellularLocation>
</comment>
<dbReference type="CDD" id="cd15862">
    <property type="entry name" value="SNARE_Vti1"/>
    <property type="match status" value="1"/>
</dbReference>
<keyword evidence="7 9" id="KW-0472">Membrane</keyword>
<evidence type="ECO:0000256" key="4">
    <source>
        <dbReference type="ARBA" id="ARBA00022927"/>
    </source>
</evidence>
<dbReference type="GO" id="GO:0005484">
    <property type="term" value="F:SNAP receptor activity"/>
    <property type="evidence" value="ECO:0007669"/>
    <property type="project" value="InterPro"/>
</dbReference>
<dbReference type="GO" id="GO:0005789">
    <property type="term" value="C:endoplasmic reticulum membrane"/>
    <property type="evidence" value="ECO:0007669"/>
    <property type="project" value="TreeGrafter"/>
</dbReference>
<dbReference type="FunFam" id="1.20.58.400:FF:000001">
    <property type="entry name" value="Vesicle transport through interaction with t-SNAREs homolog 1A"/>
    <property type="match status" value="1"/>
</dbReference>
<dbReference type="OrthoDB" id="430637at2759"/>
<dbReference type="STRING" id="3871.A0A1J7IVB9"/>
<dbReference type="InterPro" id="IPR038407">
    <property type="entry name" value="v-SNARE_N_sf"/>
</dbReference>
<feature type="transmembrane region" description="Helical" evidence="9">
    <location>
        <begin position="199"/>
        <end position="218"/>
    </location>
</feature>
<evidence type="ECO:0000256" key="8">
    <source>
        <dbReference type="ARBA" id="ARBA00060376"/>
    </source>
</evidence>
<evidence type="ECO:0000313" key="12">
    <source>
        <dbReference type="Proteomes" id="UP000188354"/>
    </source>
</evidence>
<dbReference type="GO" id="GO:0006886">
    <property type="term" value="P:intracellular protein transport"/>
    <property type="evidence" value="ECO:0007669"/>
    <property type="project" value="InterPro"/>
</dbReference>
<sequence>MSEVFEGYERQYCDLSANLSRKCSSTSHDFNLEQKQQKISEIKAGLDDADVLIRKMDLEARSLQPSVKAMLLAKLREYKSDLNNLKKEFKRLTSPTADQAAREDLLNSGTADAHLASADQRERLAMSVERINESSDRIRESRRTILETEELGVSILQDLHQQRETLLNSHKKLHGIDDAIDKSKKVLTTMSRRITRNKWIIGSVIGALVLAIVIILFYKLSH</sequence>
<comment type="similarity">
    <text evidence="1">Belongs to the VTI1 family.</text>
</comment>
<gene>
    <name evidence="11" type="ORF">TanjilG_24173</name>
</gene>
<proteinExistence type="inferred from homology"/>